<keyword evidence="6" id="KW-1185">Reference proteome</keyword>
<proteinExistence type="predicted"/>
<dbReference type="InterPro" id="IPR051677">
    <property type="entry name" value="AfsR-DnrI-RedD_regulator"/>
</dbReference>
<sequence>MSDDHCRSSECDVTPAHAESADLATERAPADRSTECSGPRVRVLGAFGLRVDDHPVPLPVDSRRLIAYLAVHPRPQPTAALAADLWSGVGPAPAARLLDEAVTGVDLPELLAADDRGRLHLADDVRVDLAEALLLVRGLSSADLLRTVRDIGCPQTGLLEADILPSWTAPWIAVERERFRQLRLSALEGLAGTLTAVDRHDDAVAVARRAVATAPSRERSRRALVEALLAGGHVSDALAEYEKFQQLLRNSVGATPDSELDRLLAPLDSGWPLGPGLHRPVQRWGVGMPGTHRPAQRGRRLAAGSPASGR</sequence>
<dbReference type="Pfam" id="PF03704">
    <property type="entry name" value="BTAD"/>
    <property type="match status" value="1"/>
</dbReference>
<dbReference type="SUPFAM" id="SSF48452">
    <property type="entry name" value="TPR-like"/>
    <property type="match status" value="1"/>
</dbReference>
<dbReference type="Proteomes" id="UP000194360">
    <property type="component" value="Unassembled WGS sequence"/>
</dbReference>
<dbReference type="STRING" id="2074.BG845_00715"/>
<dbReference type="SMART" id="SM01043">
    <property type="entry name" value="BTAD"/>
    <property type="match status" value="1"/>
</dbReference>
<protein>
    <submittedName>
        <fullName evidence="5">Bacterial transcriptional activator domain protein</fullName>
    </submittedName>
</protein>
<feature type="region of interest" description="Disordered" evidence="3">
    <location>
        <begin position="1"/>
        <end position="36"/>
    </location>
</feature>
<dbReference type="Gene3D" id="1.25.40.10">
    <property type="entry name" value="Tetratricopeptide repeat domain"/>
    <property type="match status" value="1"/>
</dbReference>
<feature type="compositionally biased region" description="Basic and acidic residues" evidence="3">
    <location>
        <begin position="1"/>
        <end position="10"/>
    </location>
</feature>
<evidence type="ECO:0000256" key="2">
    <source>
        <dbReference type="ARBA" id="ARBA00023163"/>
    </source>
</evidence>
<organism evidence="5 6">
    <name type="scientific">Pseudonocardia autotrophica</name>
    <name type="common">Amycolata autotrophica</name>
    <name type="synonym">Nocardia autotrophica</name>
    <dbReference type="NCBI Taxonomy" id="2074"/>
    <lineage>
        <taxon>Bacteria</taxon>
        <taxon>Bacillati</taxon>
        <taxon>Actinomycetota</taxon>
        <taxon>Actinomycetes</taxon>
        <taxon>Pseudonocardiales</taxon>
        <taxon>Pseudonocardiaceae</taxon>
        <taxon>Pseudonocardia</taxon>
    </lineage>
</organism>
<dbReference type="GO" id="GO:0003677">
    <property type="term" value="F:DNA binding"/>
    <property type="evidence" value="ECO:0007669"/>
    <property type="project" value="TreeGrafter"/>
</dbReference>
<keyword evidence="1" id="KW-0805">Transcription regulation</keyword>
<evidence type="ECO:0000313" key="5">
    <source>
        <dbReference type="EMBL" id="OSY43110.1"/>
    </source>
</evidence>
<gene>
    <name evidence="5" type="ORF">BG845_00715</name>
</gene>
<evidence type="ECO:0000259" key="4">
    <source>
        <dbReference type="SMART" id="SM01043"/>
    </source>
</evidence>
<evidence type="ECO:0000313" key="6">
    <source>
        <dbReference type="Proteomes" id="UP000194360"/>
    </source>
</evidence>
<accession>A0A1Y2N6M3</accession>
<name>A0A1Y2N6M3_PSEAH</name>
<dbReference type="EMBL" id="MIGB01000003">
    <property type="protein sequence ID" value="OSY43110.1"/>
    <property type="molecule type" value="Genomic_DNA"/>
</dbReference>
<dbReference type="AlphaFoldDB" id="A0A1Y2N6M3"/>
<feature type="compositionally biased region" description="Basic and acidic residues" evidence="3">
    <location>
        <begin position="24"/>
        <end position="34"/>
    </location>
</feature>
<reference evidence="5 6" key="1">
    <citation type="submission" date="2016-09" db="EMBL/GenBank/DDBJ databases">
        <title>Pseudonocardia autotrophica DSM535, a candidate organism with high potential of specific P450 cytochromes.</title>
        <authorList>
            <person name="Grumaz C."/>
            <person name="Vainshtein Y."/>
            <person name="Kirstahler P."/>
            <person name="Sohn K."/>
        </authorList>
    </citation>
    <scope>NUCLEOTIDE SEQUENCE [LARGE SCALE GENOMIC DNA]</scope>
    <source>
        <strain evidence="5 6">DSM 535</strain>
    </source>
</reference>
<comment type="caution">
    <text evidence="5">The sequence shown here is derived from an EMBL/GenBank/DDBJ whole genome shotgun (WGS) entry which is preliminary data.</text>
</comment>
<dbReference type="InterPro" id="IPR011990">
    <property type="entry name" value="TPR-like_helical_dom_sf"/>
</dbReference>
<feature type="domain" description="Bacterial transcriptional activator" evidence="4">
    <location>
        <begin position="127"/>
        <end position="268"/>
    </location>
</feature>
<evidence type="ECO:0000256" key="1">
    <source>
        <dbReference type="ARBA" id="ARBA00023015"/>
    </source>
</evidence>
<feature type="region of interest" description="Disordered" evidence="3">
    <location>
        <begin position="282"/>
        <end position="310"/>
    </location>
</feature>
<evidence type="ECO:0000256" key="3">
    <source>
        <dbReference type="SAM" id="MobiDB-lite"/>
    </source>
</evidence>
<dbReference type="PANTHER" id="PTHR35807:SF1">
    <property type="entry name" value="TRANSCRIPTIONAL REGULATOR REDD"/>
    <property type="match status" value="1"/>
</dbReference>
<dbReference type="GO" id="GO:0006355">
    <property type="term" value="P:regulation of DNA-templated transcription"/>
    <property type="evidence" value="ECO:0007669"/>
    <property type="project" value="TreeGrafter"/>
</dbReference>
<keyword evidence="2" id="KW-0804">Transcription</keyword>
<dbReference type="InterPro" id="IPR005158">
    <property type="entry name" value="BTAD"/>
</dbReference>
<dbReference type="PANTHER" id="PTHR35807">
    <property type="entry name" value="TRANSCRIPTIONAL REGULATOR REDD-RELATED"/>
    <property type="match status" value="1"/>
</dbReference>